<name>A0A2H0PUV6_9BACT</name>
<dbReference type="Pfam" id="PF09445">
    <property type="entry name" value="Methyltransf_15"/>
    <property type="match status" value="1"/>
</dbReference>
<dbReference type="Gene3D" id="3.40.50.150">
    <property type="entry name" value="Vaccinia Virus protein VP39"/>
    <property type="match status" value="1"/>
</dbReference>
<reference evidence="1 2" key="1">
    <citation type="submission" date="2017-09" db="EMBL/GenBank/DDBJ databases">
        <title>Depth-based differentiation of microbial function through sediment-hosted aquifers and enrichment of novel symbionts in the deep terrestrial subsurface.</title>
        <authorList>
            <person name="Probst A.J."/>
            <person name="Ladd B."/>
            <person name="Jarett J.K."/>
            <person name="Geller-Mcgrath D.E."/>
            <person name="Sieber C.M."/>
            <person name="Emerson J.B."/>
            <person name="Anantharaman K."/>
            <person name="Thomas B.C."/>
            <person name="Malmstrom R."/>
            <person name="Stieglmeier M."/>
            <person name="Klingl A."/>
            <person name="Woyke T."/>
            <person name="Ryan C.M."/>
            <person name="Banfield J.F."/>
        </authorList>
    </citation>
    <scope>NUCLEOTIDE SEQUENCE [LARGE SCALE GENOMIC DNA]</scope>
    <source>
        <strain evidence="1">CG11_big_fil_rev_8_21_14_0_20_43_10</strain>
    </source>
</reference>
<dbReference type="PANTHER" id="PTHR14741">
    <property type="entry name" value="S-ADENOSYLMETHIONINE-DEPENDENT METHYLTRANSFERASE RELATED"/>
    <property type="match status" value="1"/>
</dbReference>
<accession>A0A2H0PUV6</accession>
<protein>
    <recommendedName>
        <fullName evidence="3">Methyltransferase domain-containing protein</fullName>
    </recommendedName>
</protein>
<dbReference type="GO" id="GO:0071164">
    <property type="term" value="F:RNA cap trimethylguanosine synthase activity"/>
    <property type="evidence" value="ECO:0007669"/>
    <property type="project" value="TreeGrafter"/>
</dbReference>
<dbReference type="Proteomes" id="UP000236846">
    <property type="component" value="Unassembled WGS sequence"/>
</dbReference>
<proteinExistence type="predicted"/>
<comment type="caution">
    <text evidence="1">The sequence shown here is derived from an EMBL/GenBank/DDBJ whole genome shotgun (WGS) entry which is preliminary data.</text>
</comment>
<organism evidence="1 2">
    <name type="scientific">Candidatus Brennerbacteria bacterium CG11_big_fil_rev_8_21_14_0_20_43_10</name>
    <dbReference type="NCBI Taxonomy" id="1974523"/>
    <lineage>
        <taxon>Bacteria</taxon>
        <taxon>Candidatus Brenneribacteriota</taxon>
    </lineage>
</organism>
<evidence type="ECO:0008006" key="3">
    <source>
        <dbReference type="Google" id="ProtNLM"/>
    </source>
</evidence>
<dbReference type="InterPro" id="IPR029063">
    <property type="entry name" value="SAM-dependent_MTases_sf"/>
</dbReference>
<dbReference type="EMBL" id="PCXE01000052">
    <property type="protein sequence ID" value="PIR25788.1"/>
    <property type="molecule type" value="Genomic_DNA"/>
</dbReference>
<dbReference type="CDD" id="cd02440">
    <property type="entry name" value="AdoMet_MTases"/>
    <property type="match status" value="1"/>
</dbReference>
<dbReference type="SUPFAM" id="SSF53335">
    <property type="entry name" value="S-adenosyl-L-methionine-dependent methyltransferases"/>
    <property type="match status" value="1"/>
</dbReference>
<gene>
    <name evidence="1" type="ORF">COV41_02670</name>
</gene>
<evidence type="ECO:0000313" key="2">
    <source>
        <dbReference type="Proteomes" id="UP000236846"/>
    </source>
</evidence>
<dbReference type="PANTHER" id="PTHR14741:SF32">
    <property type="entry name" value="TRIMETHYLGUANOSINE SYNTHASE"/>
    <property type="match status" value="1"/>
</dbReference>
<evidence type="ECO:0000313" key="1">
    <source>
        <dbReference type="EMBL" id="PIR25788.1"/>
    </source>
</evidence>
<sequence length="219" mass="24722">MKYTDIDSMGKRYRFRTELPIIGDEEGLLLTSYQSASEHTAKRILRKLGKVSVLELCCGVGGTTIFLAQYLPHIYAVDINPERIKAAKINVKTFGVGNRITFIESDALDEKMLIEARESGVQAVVSDVEWRNDLNLPLSETTSDITKTIPSTPVLFEKVNRLVTRNIVMHMAANSNRNQLRKLGSCEIEETTYYDDVKFINVYFGKLANKVKTSSYAMK</sequence>
<dbReference type="InterPro" id="IPR019012">
    <property type="entry name" value="RNA_cap_Gua-N2-MeTrfase"/>
</dbReference>
<dbReference type="AlphaFoldDB" id="A0A2H0PUV6"/>